<evidence type="ECO:0000256" key="1">
    <source>
        <dbReference type="ARBA" id="ARBA00001917"/>
    </source>
</evidence>
<keyword evidence="7" id="KW-0560">Oxidoreductase</keyword>
<keyword evidence="8" id="KW-0408">Iron</keyword>
<dbReference type="Pfam" id="PF00724">
    <property type="entry name" value="Oxidored_FMN"/>
    <property type="match status" value="1"/>
</dbReference>
<dbReference type="SUPFAM" id="SSF51395">
    <property type="entry name" value="FMN-linked oxidoreductases"/>
    <property type="match status" value="1"/>
</dbReference>
<evidence type="ECO:0000313" key="12">
    <source>
        <dbReference type="EMBL" id="TCG06304.1"/>
    </source>
</evidence>
<evidence type="ECO:0000256" key="6">
    <source>
        <dbReference type="ARBA" id="ARBA00022723"/>
    </source>
</evidence>
<keyword evidence="6" id="KW-0479">Metal-binding</keyword>
<evidence type="ECO:0000256" key="2">
    <source>
        <dbReference type="ARBA" id="ARBA00001966"/>
    </source>
</evidence>
<feature type="domain" description="FAD/NAD(P)-binding" evidence="11">
    <location>
        <begin position="386"/>
        <end position="618"/>
    </location>
</feature>
<comment type="similarity">
    <text evidence="3">In the N-terminal section; belongs to the NADH:flavin oxidoreductase/NADH oxidase family.</text>
</comment>
<dbReference type="PANTHER" id="PTHR42917">
    <property type="entry name" value="2,4-DIENOYL-COA REDUCTASE"/>
    <property type="match status" value="1"/>
</dbReference>
<comment type="cofactor">
    <cofactor evidence="2">
        <name>[4Fe-4S] cluster</name>
        <dbReference type="ChEBI" id="CHEBI:49883"/>
    </cofactor>
</comment>
<dbReference type="InterPro" id="IPR051793">
    <property type="entry name" value="NADH:flavin_oxidoreductase"/>
</dbReference>
<evidence type="ECO:0000256" key="3">
    <source>
        <dbReference type="ARBA" id="ARBA00011048"/>
    </source>
</evidence>
<proteinExistence type="inferred from homology"/>
<comment type="caution">
    <text evidence="12">The sequence shown here is derived from an EMBL/GenBank/DDBJ whole genome shotgun (WGS) entry which is preliminary data.</text>
</comment>
<evidence type="ECO:0000256" key="9">
    <source>
        <dbReference type="ARBA" id="ARBA00023014"/>
    </source>
</evidence>
<dbReference type="Pfam" id="PF07992">
    <property type="entry name" value="Pyr_redox_2"/>
    <property type="match status" value="1"/>
</dbReference>
<sequence>MACEKQPQAFPRLFESFRIGNVELQNRLVALPHGTSMIKDGAIMDADIAYYEERAKSGLAMIITGAAVVSRTSYIRSGKLVAPYDESVFESMQKRVDAVDRHGTKIVGQILHLGRETIGGEFENAPLAPSVIRSPRDPYGPKKLNEKEILEIVEAFGISAANLKATGHDGVEIHGAHGYLVGQSLSEATNFRDDRWGGSLENRMRFLRMVIESIRKHCGEDFMLGLRLSASEEIADGMEIPDAVQISKLIAADELTDYLSITMGTRGLYVKDATQPKAIAARAAGLIRQATGLPVIVGQRINSPEIAEKVLAEGQADMIGMARAFIADADWVTKARAGQSERIRPCVGLNQECRAFSPHLHCAVNPRAGRELVPEFTIKGPLRKRRIAIIGGGPGGLETARAAADRGHQVTIFEATDGLGGLFLYAASLPGRSDLRNLIDYLQSEIRRLGVTVELNRRIESASELDGFDVAVIATGSQPNPLSEEQSGPHVMTWFDVLDQEMPAPHGQRRVTVIDDGSAFWWTYGVAEALMNAGWKVTIASPGVSVAGQIPTESIGPLIARLGSGGTEYRVLSILDRITGKGVSLMNGGSGETTEYECELVVIQTGRTSRTALIDALEESTMDVHSIGDCVSPRRVSHAMLEGQRLGLSL</sequence>
<dbReference type="InterPro" id="IPR023753">
    <property type="entry name" value="FAD/NAD-binding_dom"/>
</dbReference>
<dbReference type="PRINTS" id="PR00419">
    <property type="entry name" value="ADXRDTASE"/>
</dbReference>
<dbReference type="Gene3D" id="3.40.50.720">
    <property type="entry name" value="NAD(P)-binding Rossmann-like Domain"/>
    <property type="match status" value="1"/>
</dbReference>
<organism evidence="12 13">
    <name type="scientific">Paraburkholderia steynii</name>
    <dbReference type="NCBI Taxonomy" id="1245441"/>
    <lineage>
        <taxon>Bacteria</taxon>
        <taxon>Pseudomonadati</taxon>
        <taxon>Pseudomonadota</taxon>
        <taxon>Betaproteobacteria</taxon>
        <taxon>Burkholderiales</taxon>
        <taxon>Burkholderiaceae</taxon>
        <taxon>Paraburkholderia</taxon>
    </lineage>
</organism>
<dbReference type="GO" id="GO:0051536">
    <property type="term" value="F:iron-sulfur cluster binding"/>
    <property type="evidence" value="ECO:0007669"/>
    <property type="project" value="UniProtKB-KW"/>
</dbReference>
<keyword evidence="5" id="KW-0288">FMN</keyword>
<evidence type="ECO:0000256" key="8">
    <source>
        <dbReference type="ARBA" id="ARBA00023004"/>
    </source>
</evidence>
<dbReference type="GO" id="GO:0046872">
    <property type="term" value="F:metal ion binding"/>
    <property type="evidence" value="ECO:0007669"/>
    <property type="project" value="UniProtKB-KW"/>
</dbReference>
<dbReference type="Gene3D" id="3.20.20.70">
    <property type="entry name" value="Aldolase class I"/>
    <property type="match status" value="1"/>
</dbReference>
<gene>
    <name evidence="12" type="ORF">BZM27_27235</name>
</gene>
<dbReference type="PANTHER" id="PTHR42917:SF2">
    <property type="entry name" value="2,4-DIENOYL-COA REDUCTASE [(2E)-ENOYL-COA-PRODUCING]"/>
    <property type="match status" value="1"/>
</dbReference>
<dbReference type="SUPFAM" id="SSF51905">
    <property type="entry name" value="FAD/NAD(P)-binding domain"/>
    <property type="match status" value="1"/>
</dbReference>
<keyword evidence="4" id="KW-0285">Flavoprotein</keyword>
<keyword evidence="9" id="KW-0411">Iron-sulfur</keyword>
<evidence type="ECO:0000256" key="5">
    <source>
        <dbReference type="ARBA" id="ARBA00022643"/>
    </source>
</evidence>
<feature type="domain" description="NADH:flavin oxidoreductase/NADH oxidase N-terminal" evidence="10">
    <location>
        <begin position="13"/>
        <end position="339"/>
    </location>
</feature>
<dbReference type="AlphaFoldDB" id="A0A4R0X8C6"/>
<keyword evidence="13" id="KW-1185">Reference proteome</keyword>
<dbReference type="InterPro" id="IPR001155">
    <property type="entry name" value="OxRdtase_FMN_N"/>
</dbReference>
<evidence type="ECO:0000313" key="13">
    <source>
        <dbReference type="Proteomes" id="UP000294200"/>
    </source>
</evidence>
<evidence type="ECO:0000256" key="4">
    <source>
        <dbReference type="ARBA" id="ARBA00022630"/>
    </source>
</evidence>
<evidence type="ECO:0000259" key="10">
    <source>
        <dbReference type="Pfam" id="PF00724"/>
    </source>
</evidence>
<dbReference type="InterPro" id="IPR036188">
    <property type="entry name" value="FAD/NAD-bd_sf"/>
</dbReference>
<dbReference type="Proteomes" id="UP000294200">
    <property type="component" value="Unassembled WGS sequence"/>
</dbReference>
<dbReference type="Gene3D" id="3.50.50.60">
    <property type="entry name" value="FAD/NAD(P)-binding domain"/>
    <property type="match status" value="1"/>
</dbReference>
<protein>
    <submittedName>
        <fullName evidence="12">NADH:flavin oxidoreductase</fullName>
    </submittedName>
</protein>
<dbReference type="GO" id="GO:0016491">
    <property type="term" value="F:oxidoreductase activity"/>
    <property type="evidence" value="ECO:0007669"/>
    <property type="project" value="UniProtKB-KW"/>
</dbReference>
<evidence type="ECO:0000256" key="7">
    <source>
        <dbReference type="ARBA" id="ARBA00023002"/>
    </source>
</evidence>
<name>A0A4R0X8C6_9BURK</name>
<reference evidence="12 13" key="1">
    <citation type="submission" date="2017-02" db="EMBL/GenBank/DDBJ databases">
        <title>Paraburkholderia sophoroidis sp. nov. and Paraburkholderia steynii sp. nov. rhizobial symbionts of the fynbos legume Hypocalyptus sophoroides.</title>
        <authorList>
            <person name="Steenkamp E.T."/>
            <person name="Beukes C.W."/>
            <person name="Van Zyl E."/>
            <person name="Avontuur J."/>
            <person name="Chan W.Y."/>
            <person name="Hassen A."/>
            <person name="Palmer M."/>
            <person name="Mthombeni L."/>
            <person name="Phalane F."/>
            <person name="Sereme K."/>
            <person name="Venter S.N."/>
        </authorList>
    </citation>
    <scope>NUCLEOTIDE SEQUENCE [LARGE SCALE GENOMIC DNA]</scope>
    <source>
        <strain evidence="12 13">HC1.1ba</strain>
    </source>
</reference>
<accession>A0A4R0X8C6</accession>
<dbReference type="EMBL" id="MWML01000115">
    <property type="protein sequence ID" value="TCG06304.1"/>
    <property type="molecule type" value="Genomic_DNA"/>
</dbReference>
<dbReference type="GO" id="GO:0010181">
    <property type="term" value="F:FMN binding"/>
    <property type="evidence" value="ECO:0007669"/>
    <property type="project" value="InterPro"/>
</dbReference>
<comment type="cofactor">
    <cofactor evidence="1">
        <name>FMN</name>
        <dbReference type="ChEBI" id="CHEBI:58210"/>
    </cofactor>
</comment>
<evidence type="ECO:0000259" key="11">
    <source>
        <dbReference type="Pfam" id="PF07992"/>
    </source>
</evidence>
<dbReference type="InterPro" id="IPR013785">
    <property type="entry name" value="Aldolase_TIM"/>
</dbReference>